<evidence type="ECO:0000256" key="6">
    <source>
        <dbReference type="HAMAP-Rule" id="MF_00735"/>
    </source>
</evidence>
<dbReference type="PIRSF" id="PIRSF000401">
    <property type="entry name" value="RPL11_MTase"/>
    <property type="match status" value="1"/>
</dbReference>
<reference evidence="7 8" key="1">
    <citation type="journal article" date="2016" name="C (Basel)">
        <title>Selective Growth of and Electricity Production by Marine Exoelectrogenic Bacteria in Self-Aggregated Hydrogel of Microbially Reduced Graphene Oxide.</title>
        <authorList>
            <person name="Yoshida N."/>
            <person name="Goto Y."/>
            <person name="Miyata Y."/>
        </authorList>
    </citation>
    <scope>NUCLEOTIDE SEQUENCE [LARGE SCALE GENOMIC DNA]</scope>
    <source>
        <strain evidence="7 8">NIT-T3</strain>
    </source>
</reference>
<proteinExistence type="inferred from homology"/>
<dbReference type="InterPro" id="IPR050078">
    <property type="entry name" value="Ribosomal_L11_MeTrfase_PrmA"/>
</dbReference>
<sequence length="300" mass="32416">MRIEIPAAGIDLVSHELAELGCEGVTVEERTLDTFIPPDPDEIPTGNLHIKAYFPAGDDAAELCRRVRERLEWLAPLVPGLVPALPEVTPVRNEDWAEGWKQHFSAVRIGPRLVVKPTWEPFTAEARDVVVNLDPGMAFGTGTHGTTRLCLEAIAELFETATPPRRVLDVGTGSGILAIAAAALGAERVLACDIEEQACLTASENALLNRVGDHLEVTGAPLSSLERGFDLVLANILAEENIRLASELVERLAPGGALVLSGILQEKEALVQEAFAAYPLTGPVVSHREEWSCLLYRKES</sequence>
<keyword evidence="3 6" id="KW-0489">Methyltransferase</keyword>
<accession>A0ABM8HSS3</accession>
<gene>
    <name evidence="6 7" type="primary">prmA</name>
    <name evidence="7" type="ORF">DESUT3_05820</name>
</gene>
<keyword evidence="8" id="KW-1185">Reference proteome</keyword>
<dbReference type="InterPro" id="IPR004498">
    <property type="entry name" value="Ribosomal_PrmA_MeTrfase"/>
</dbReference>
<evidence type="ECO:0000256" key="2">
    <source>
        <dbReference type="ARBA" id="ARBA00022490"/>
    </source>
</evidence>
<dbReference type="GO" id="GO:0032259">
    <property type="term" value="P:methylation"/>
    <property type="evidence" value="ECO:0007669"/>
    <property type="project" value="UniProtKB-KW"/>
</dbReference>
<name>A0ABM8HSS3_9BACT</name>
<dbReference type="HAMAP" id="MF_00735">
    <property type="entry name" value="Methyltr_PrmA"/>
    <property type="match status" value="1"/>
</dbReference>
<keyword evidence="5 6" id="KW-0949">S-adenosyl-L-methionine</keyword>
<comment type="catalytic activity">
    <reaction evidence="6">
        <text>L-lysyl-[protein] + 3 S-adenosyl-L-methionine = N(6),N(6),N(6)-trimethyl-L-lysyl-[protein] + 3 S-adenosyl-L-homocysteine + 3 H(+)</text>
        <dbReference type="Rhea" id="RHEA:54192"/>
        <dbReference type="Rhea" id="RHEA-COMP:9752"/>
        <dbReference type="Rhea" id="RHEA-COMP:13826"/>
        <dbReference type="ChEBI" id="CHEBI:15378"/>
        <dbReference type="ChEBI" id="CHEBI:29969"/>
        <dbReference type="ChEBI" id="CHEBI:57856"/>
        <dbReference type="ChEBI" id="CHEBI:59789"/>
        <dbReference type="ChEBI" id="CHEBI:61961"/>
    </reaction>
</comment>
<feature type="binding site" evidence="6">
    <location>
        <position position="147"/>
    </location>
    <ligand>
        <name>S-adenosyl-L-methionine</name>
        <dbReference type="ChEBI" id="CHEBI:59789"/>
    </ligand>
</feature>
<feature type="binding site" evidence="6">
    <location>
        <position position="171"/>
    </location>
    <ligand>
        <name>S-adenosyl-L-methionine</name>
        <dbReference type="ChEBI" id="CHEBI:59789"/>
    </ligand>
</feature>
<reference evidence="7 8" key="2">
    <citation type="journal article" date="2021" name="Int. J. Syst. Evol. Microbiol.">
        <title>Isolation and Polyphasic Characterization of Desulfuromonas versatilis sp. Nov., an Electrogenic Bacteria Capable of Versatile Metabolism Isolated from a Graphene Oxide-Reducing Enrichment Culture.</title>
        <authorList>
            <person name="Xie L."/>
            <person name="Yoshida N."/>
            <person name="Ishii S."/>
            <person name="Meng L."/>
        </authorList>
    </citation>
    <scope>NUCLEOTIDE SEQUENCE [LARGE SCALE GENOMIC DNA]</scope>
    <source>
        <strain evidence="7 8">NIT-T3</strain>
    </source>
</reference>
<keyword evidence="7" id="KW-0687">Ribonucleoprotein</keyword>
<feature type="binding site" evidence="6">
    <location>
        <position position="235"/>
    </location>
    <ligand>
        <name>S-adenosyl-L-methionine</name>
        <dbReference type="ChEBI" id="CHEBI:59789"/>
    </ligand>
</feature>
<dbReference type="PANTHER" id="PTHR43648:SF1">
    <property type="entry name" value="ELECTRON TRANSFER FLAVOPROTEIN BETA SUBUNIT LYSINE METHYLTRANSFERASE"/>
    <property type="match status" value="1"/>
</dbReference>
<dbReference type="NCBIfam" id="TIGR00406">
    <property type="entry name" value="prmA"/>
    <property type="match status" value="1"/>
</dbReference>
<organism evidence="7 8">
    <name type="scientific">Desulfuromonas versatilis</name>
    <dbReference type="NCBI Taxonomy" id="2802975"/>
    <lineage>
        <taxon>Bacteria</taxon>
        <taxon>Pseudomonadati</taxon>
        <taxon>Thermodesulfobacteriota</taxon>
        <taxon>Desulfuromonadia</taxon>
        <taxon>Desulfuromonadales</taxon>
        <taxon>Desulfuromonadaceae</taxon>
        <taxon>Desulfuromonas</taxon>
    </lineage>
</organism>
<comment type="similarity">
    <text evidence="1 6">Belongs to the methyltransferase superfamily. PrmA family.</text>
</comment>
<keyword evidence="4 6" id="KW-0808">Transferase</keyword>
<dbReference type="Proteomes" id="UP001319827">
    <property type="component" value="Chromosome"/>
</dbReference>
<evidence type="ECO:0000256" key="5">
    <source>
        <dbReference type="ARBA" id="ARBA00022691"/>
    </source>
</evidence>
<comment type="function">
    <text evidence="6">Methylates ribosomal protein L11.</text>
</comment>
<evidence type="ECO:0000313" key="8">
    <source>
        <dbReference type="Proteomes" id="UP001319827"/>
    </source>
</evidence>
<dbReference type="PANTHER" id="PTHR43648">
    <property type="entry name" value="ELECTRON TRANSFER FLAVOPROTEIN BETA SUBUNIT LYSINE METHYLTRANSFERASE"/>
    <property type="match status" value="1"/>
</dbReference>
<dbReference type="InterPro" id="IPR029063">
    <property type="entry name" value="SAM-dependent_MTases_sf"/>
</dbReference>
<evidence type="ECO:0000256" key="1">
    <source>
        <dbReference type="ARBA" id="ARBA00009741"/>
    </source>
</evidence>
<dbReference type="Gene3D" id="3.40.50.150">
    <property type="entry name" value="Vaccinia Virus protein VP39"/>
    <property type="match status" value="1"/>
</dbReference>
<comment type="subcellular location">
    <subcellularLocation>
        <location evidence="6">Cytoplasm</location>
    </subcellularLocation>
</comment>
<dbReference type="Pfam" id="PF06325">
    <property type="entry name" value="PrmA"/>
    <property type="match status" value="1"/>
</dbReference>
<dbReference type="EC" id="2.1.1.-" evidence="6"/>
<feature type="binding site" evidence="6">
    <location>
        <position position="193"/>
    </location>
    <ligand>
        <name>S-adenosyl-L-methionine</name>
        <dbReference type="ChEBI" id="CHEBI:59789"/>
    </ligand>
</feature>
<dbReference type="GO" id="GO:0005840">
    <property type="term" value="C:ribosome"/>
    <property type="evidence" value="ECO:0007669"/>
    <property type="project" value="UniProtKB-KW"/>
</dbReference>
<keyword evidence="7" id="KW-0689">Ribosomal protein</keyword>
<dbReference type="SUPFAM" id="SSF53335">
    <property type="entry name" value="S-adenosyl-L-methionine-dependent methyltransferases"/>
    <property type="match status" value="1"/>
</dbReference>
<dbReference type="GO" id="GO:0008168">
    <property type="term" value="F:methyltransferase activity"/>
    <property type="evidence" value="ECO:0007669"/>
    <property type="project" value="UniProtKB-KW"/>
</dbReference>
<keyword evidence="2 6" id="KW-0963">Cytoplasm</keyword>
<dbReference type="CDD" id="cd02440">
    <property type="entry name" value="AdoMet_MTases"/>
    <property type="match status" value="1"/>
</dbReference>
<evidence type="ECO:0000256" key="4">
    <source>
        <dbReference type="ARBA" id="ARBA00022679"/>
    </source>
</evidence>
<dbReference type="EMBL" id="AP024355">
    <property type="protein sequence ID" value="BCR03513.1"/>
    <property type="molecule type" value="Genomic_DNA"/>
</dbReference>
<evidence type="ECO:0000256" key="3">
    <source>
        <dbReference type="ARBA" id="ARBA00022603"/>
    </source>
</evidence>
<evidence type="ECO:0000313" key="7">
    <source>
        <dbReference type="EMBL" id="BCR03513.1"/>
    </source>
</evidence>
<protein>
    <recommendedName>
        <fullName evidence="6">Ribosomal protein L11 methyltransferase</fullName>
        <shortName evidence="6">L11 Mtase</shortName>
        <ecNumber evidence="6">2.1.1.-</ecNumber>
    </recommendedName>
</protein>